<protein>
    <submittedName>
        <fullName evidence="2">AlNc14C338G10760 protein</fullName>
    </submittedName>
</protein>
<gene>
    <name evidence="2" type="primary">AlNc14C338G10760</name>
    <name evidence="2" type="ORF">ALNC14_121310</name>
</gene>
<accession>F0WX00</accession>
<dbReference type="HOGENOM" id="CLU_2101477_0_0_1"/>
<feature type="transmembrane region" description="Helical" evidence="1">
    <location>
        <begin position="6"/>
        <end position="26"/>
    </location>
</feature>
<dbReference type="EMBL" id="FR824383">
    <property type="protein sequence ID" value="CCA25987.1"/>
    <property type="molecule type" value="Genomic_DNA"/>
</dbReference>
<proteinExistence type="predicted"/>
<dbReference type="AlphaFoldDB" id="F0WX00"/>
<organism evidence="2">
    <name type="scientific">Albugo laibachii Nc14</name>
    <dbReference type="NCBI Taxonomy" id="890382"/>
    <lineage>
        <taxon>Eukaryota</taxon>
        <taxon>Sar</taxon>
        <taxon>Stramenopiles</taxon>
        <taxon>Oomycota</taxon>
        <taxon>Peronosporomycetes</taxon>
        <taxon>Albuginales</taxon>
        <taxon>Albuginaceae</taxon>
        <taxon>Albugo</taxon>
    </lineage>
</organism>
<keyword evidence="1" id="KW-0812">Transmembrane</keyword>
<evidence type="ECO:0000313" key="2">
    <source>
        <dbReference type="EMBL" id="CCA25987.1"/>
    </source>
</evidence>
<reference evidence="2" key="1">
    <citation type="journal article" date="2011" name="PLoS Biol.">
        <title>Gene gain and loss during evolution of obligate parasitism in the white rust pathogen of Arabidopsis thaliana.</title>
        <authorList>
            <person name="Kemen E."/>
            <person name="Gardiner A."/>
            <person name="Schultz-Larsen T."/>
            <person name="Kemen A.C."/>
            <person name="Balmuth A.L."/>
            <person name="Robert-Seilaniantz A."/>
            <person name="Bailey K."/>
            <person name="Holub E."/>
            <person name="Studholme D.J."/>
            <person name="Maclean D."/>
            <person name="Jones J.D."/>
        </authorList>
    </citation>
    <scope>NUCLEOTIDE SEQUENCE</scope>
</reference>
<reference evidence="2" key="2">
    <citation type="submission" date="2011-02" db="EMBL/GenBank/DDBJ databases">
        <authorList>
            <person name="MacLean D."/>
        </authorList>
    </citation>
    <scope>NUCLEOTIDE SEQUENCE</scope>
</reference>
<evidence type="ECO:0000256" key="1">
    <source>
        <dbReference type="SAM" id="Phobius"/>
    </source>
</evidence>
<name>F0WX00_9STRA</name>
<keyword evidence="1" id="KW-0472">Membrane</keyword>
<sequence>MVTKLPVVIFPVMLTLSSISYHLYFYRSRKIANCRFRANLTIDNRTTDVELPTYNPKPLSGCWPTFTLRWRESYLSGHAPFIDSKETLFLVVNAPQLLTSDLSNSRSFLLADKSAPEF</sequence>
<keyword evidence="1" id="KW-1133">Transmembrane helix</keyword>